<organism evidence="2 3">
    <name type="scientific">Prosthecobacter vanneervenii</name>
    <dbReference type="NCBI Taxonomy" id="48466"/>
    <lineage>
        <taxon>Bacteria</taxon>
        <taxon>Pseudomonadati</taxon>
        <taxon>Verrucomicrobiota</taxon>
        <taxon>Verrucomicrobiia</taxon>
        <taxon>Verrucomicrobiales</taxon>
        <taxon>Verrucomicrobiaceae</taxon>
        <taxon>Prosthecobacter</taxon>
    </lineage>
</organism>
<evidence type="ECO:0000313" key="2">
    <source>
        <dbReference type="EMBL" id="MBB5031502.1"/>
    </source>
</evidence>
<dbReference type="Proteomes" id="UP000590740">
    <property type="component" value="Unassembled WGS sequence"/>
</dbReference>
<reference evidence="2 3" key="1">
    <citation type="submission" date="2020-08" db="EMBL/GenBank/DDBJ databases">
        <title>Genomic Encyclopedia of Type Strains, Phase IV (KMG-IV): sequencing the most valuable type-strain genomes for metagenomic binning, comparative biology and taxonomic classification.</title>
        <authorList>
            <person name="Goeker M."/>
        </authorList>
    </citation>
    <scope>NUCLEOTIDE SEQUENCE [LARGE SCALE GENOMIC DNA]</scope>
    <source>
        <strain evidence="2 3">DSM 12252</strain>
    </source>
</reference>
<feature type="transmembrane region" description="Helical" evidence="1">
    <location>
        <begin position="67"/>
        <end position="92"/>
    </location>
</feature>
<protein>
    <submittedName>
        <fullName evidence="2">Uncharacterized protein</fullName>
    </submittedName>
</protein>
<gene>
    <name evidence="2" type="ORF">HNQ65_001070</name>
</gene>
<keyword evidence="1" id="KW-1133">Transmembrane helix</keyword>
<name>A0A7W8DIY1_9BACT</name>
<accession>A0A7W8DIY1</accession>
<keyword evidence="1" id="KW-0472">Membrane</keyword>
<dbReference type="AlphaFoldDB" id="A0A7W8DIY1"/>
<keyword evidence="1" id="KW-0812">Transmembrane</keyword>
<evidence type="ECO:0000313" key="3">
    <source>
        <dbReference type="Proteomes" id="UP000590740"/>
    </source>
</evidence>
<comment type="caution">
    <text evidence="2">The sequence shown here is derived from an EMBL/GenBank/DDBJ whole genome shotgun (WGS) entry which is preliminary data.</text>
</comment>
<feature type="transmembrane region" description="Helical" evidence="1">
    <location>
        <begin position="21"/>
        <end position="47"/>
    </location>
</feature>
<dbReference type="EMBL" id="JACHIG010000002">
    <property type="protein sequence ID" value="MBB5031502.1"/>
    <property type="molecule type" value="Genomic_DNA"/>
</dbReference>
<evidence type="ECO:0000256" key="1">
    <source>
        <dbReference type="SAM" id="Phobius"/>
    </source>
</evidence>
<proteinExistence type="predicted"/>
<keyword evidence="3" id="KW-1185">Reference proteome</keyword>
<sequence length="238" mass="26515">MKLPHHDTIAAFEQPSVRNWLVVFICGFLTVCIISPVVYALLLLLRLVAAGMKIPLPATLQDLPLPFVVRITLLAAAGFGTLLATLMIVELARRKQQEYRVKGQHLVFGPYEHSPYLKRWRATSTLPSGDSIRVEARGASPSELQAAVWQQFIARYDTLSTKVTRALLTPPHPLEGCGSISLTPDSVTLSEDGHLHLGFHFMTKPEAFWNSEVEEPIPVAVFSPRLELESTEWIRPLS</sequence>
<dbReference type="RefSeq" id="WP_184338449.1">
    <property type="nucleotide sequence ID" value="NZ_JACHIG010000002.1"/>
</dbReference>